<dbReference type="Proteomes" id="UP000315648">
    <property type="component" value="Unassembled WGS sequence"/>
</dbReference>
<dbReference type="OrthoDB" id="190677at2"/>
<protein>
    <submittedName>
        <fullName evidence="2">DUF5069 domain-containing protein</fullName>
    </submittedName>
</protein>
<evidence type="ECO:0000313" key="3">
    <source>
        <dbReference type="Proteomes" id="UP000315648"/>
    </source>
</evidence>
<reference evidence="2 3" key="1">
    <citation type="submission" date="2019-07" db="EMBL/GenBank/DDBJ databases">
        <title>Description of 53C-WASEF.</title>
        <authorList>
            <person name="Pitt A."/>
            <person name="Hahn M.W."/>
        </authorList>
    </citation>
    <scope>NUCLEOTIDE SEQUENCE [LARGE SCALE GENOMIC DNA]</scope>
    <source>
        <strain evidence="2 3">53C-WASEF</strain>
    </source>
</reference>
<comment type="caution">
    <text evidence="2">The sequence shown here is derived from an EMBL/GenBank/DDBJ whole genome shotgun (WGS) entry which is preliminary data.</text>
</comment>
<dbReference type="InterPro" id="IPR031849">
    <property type="entry name" value="DUF5069"/>
</dbReference>
<name>A0A556QGQ8_9BACT</name>
<evidence type="ECO:0000313" key="2">
    <source>
        <dbReference type="EMBL" id="TSJ75823.1"/>
    </source>
</evidence>
<dbReference type="EMBL" id="VMBG01000003">
    <property type="protein sequence ID" value="TSJ75823.1"/>
    <property type="molecule type" value="Genomic_DNA"/>
</dbReference>
<keyword evidence="3" id="KW-1185">Reference proteome</keyword>
<feature type="domain" description="DUF5069" evidence="1">
    <location>
        <begin position="3"/>
        <end position="142"/>
    </location>
</feature>
<proteinExistence type="predicted"/>
<accession>A0A556QGQ8</accession>
<organism evidence="2 3">
    <name type="scientific">Rariglobus hedericola</name>
    <dbReference type="NCBI Taxonomy" id="2597822"/>
    <lineage>
        <taxon>Bacteria</taxon>
        <taxon>Pseudomonadati</taxon>
        <taxon>Verrucomicrobiota</taxon>
        <taxon>Opitutia</taxon>
        <taxon>Opitutales</taxon>
        <taxon>Opitutaceae</taxon>
        <taxon>Rariglobus</taxon>
    </lineage>
</organism>
<dbReference type="AlphaFoldDB" id="A0A556QGQ8"/>
<dbReference type="RefSeq" id="WP_144354096.1">
    <property type="nucleotide sequence ID" value="NZ_CBCRVV010000004.1"/>
</dbReference>
<evidence type="ECO:0000259" key="1">
    <source>
        <dbReference type="Pfam" id="PF16798"/>
    </source>
</evidence>
<sequence length="149" mass="16751">MSTQFPVSDHVKTRGVVYFARMVDKIRLHAAGQLPADYAGHLGFADVTSFDSRFCRFWDVTYDLVKTRTLKGGTAEEIFDDLFAGRQPLNAEHVFVWNLFLLKRGWRDSGTPGVTAEKAAAGIPDRADVQTYVDMHDIDEGREPQPAFL</sequence>
<dbReference type="Pfam" id="PF16798">
    <property type="entry name" value="DUF5069"/>
    <property type="match status" value="1"/>
</dbReference>
<gene>
    <name evidence="2" type="ORF">FPL22_16320</name>
</gene>